<feature type="domain" description="ABC transporter" evidence="3">
    <location>
        <begin position="77"/>
        <end position="313"/>
    </location>
</feature>
<evidence type="ECO:0000259" key="3">
    <source>
        <dbReference type="PROSITE" id="PS50893"/>
    </source>
</evidence>
<dbReference type="GO" id="GO:0005524">
    <property type="term" value="F:ATP binding"/>
    <property type="evidence" value="ECO:0007669"/>
    <property type="project" value="UniProtKB-KW"/>
</dbReference>
<dbReference type="PROSITE" id="PS50893">
    <property type="entry name" value="ABC_TRANSPORTER_2"/>
    <property type="match status" value="2"/>
</dbReference>
<dbReference type="InterPro" id="IPR013283">
    <property type="entry name" value="RLI1"/>
</dbReference>
<dbReference type="EMBL" id="DTCK01000041">
    <property type="protein sequence ID" value="HGQ36539.1"/>
    <property type="molecule type" value="Genomic_DNA"/>
</dbReference>
<protein>
    <submittedName>
        <fullName evidence="6">Ribosome biogenesis/translation initiation ATPase RLI</fullName>
    </submittedName>
</protein>
<proteinExistence type="predicted"/>
<dbReference type="SUPFAM" id="SSF54862">
    <property type="entry name" value="4Fe-4S ferredoxins"/>
    <property type="match status" value="1"/>
</dbReference>
<dbReference type="GO" id="GO:0016491">
    <property type="term" value="F:oxidoreductase activity"/>
    <property type="evidence" value="ECO:0007669"/>
    <property type="project" value="UniProtKB-ARBA"/>
</dbReference>
<dbReference type="InterPro" id="IPR003439">
    <property type="entry name" value="ABC_transporter-like_ATP-bd"/>
</dbReference>
<dbReference type="PROSITE" id="PS00211">
    <property type="entry name" value="ABC_TRANSPORTER_1"/>
    <property type="match status" value="1"/>
</dbReference>
<dbReference type="InterPro" id="IPR017896">
    <property type="entry name" value="4Fe4S_Fe-S-bd"/>
</dbReference>
<sequence>MVRVATIDYELCNPNKCGIPCIRFCPINKTKPYKAIELSEHKKSKPIIYEDKCIACGICIKKCPFKAISIINLPEEIEEKLIHRYGPNAFKLYGLPIPVKGKFIAVVGPNGAGKTTALKILSGSLIPNFGVFTTEPLKDYVLNRFKGTQLYTYFNDLYSNKLRIIHKIQYIEYIPKHVKGNVKNILTKIDERGILREIISFLDMERMIDKDTPILSGGELQKLAIAASLAREGDVYIFDEPTSYLDVKERLALARALNELIPRTKYIIIVDHDLTFIDYIADLVVITYGIPGVYGMFSNPYATNTGVDHYLKGYLPSENIRIRDESITFRLHESRQGVEAELDEVLCSWSAIKKRINGFELAVEPGEIRKGEVIGIVGPNSIGKTTFIRILAGEIQPDEGYTTTTAFKLSYKPQYLQRQIPNCITVEECLKNSNKEALNENHWLYTEVIMRLGVDKLLSKEVSVLSGGELQKFYIAFTLIRDADIYLLDEPSSHIDVEDQLTVSRVIKRTARMRRTSIFVVDHNVLLIDYAVDRLMIFTGIPSVKGYGISPGGVAKSFNVFLKELNITMRRDAQSGRPRINKPDSYLDRYQKSLGQYFYTE</sequence>
<dbReference type="Pfam" id="PF04068">
    <property type="entry name" value="Fer4_RLI"/>
    <property type="match status" value="1"/>
</dbReference>
<dbReference type="FunFam" id="3.40.50.300:FF:001546">
    <property type="entry name" value="RNase L inhibitor homolog"/>
    <property type="match status" value="1"/>
</dbReference>
<keyword evidence="1" id="KW-0547">Nucleotide-binding</keyword>
<keyword evidence="2" id="KW-0067">ATP-binding</keyword>
<name>A0A7C4JKQ5_9CREN</name>
<evidence type="ECO:0000313" key="6">
    <source>
        <dbReference type="EMBL" id="HGQ65274.1"/>
    </source>
</evidence>
<dbReference type="InterPro" id="IPR003593">
    <property type="entry name" value="AAA+_ATPase"/>
</dbReference>
<gene>
    <name evidence="6" type="ORF">ENU08_08545</name>
    <name evidence="5" type="ORF">ENU41_07720</name>
</gene>
<comment type="caution">
    <text evidence="6">The sequence shown here is derived from an EMBL/GenBank/DDBJ whole genome shotgun (WGS) entry which is preliminary data.</text>
</comment>
<dbReference type="Pfam" id="PF00037">
    <property type="entry name" value="Fer4"/>
    <property type="match status" value="1"/>
</dbReference>
<dbReference type="SUPFAM" id="SSF52540">
    <property type="entry name" value="P-loop containing nucleoside triphosphate hydrolases"/>
    <property type="match status" value="2"/>
</dbReference>
<feature type="domain" description="4Fe-4S ferredoxin-type" evidence="4">
    <location>
        <begin position="44"/>
        <end position="73"/>
    </location>
</feature>
<dbReference type="SMART" id="SM00382">
    <property type="entry name" value="AAA"/>
    <property type="match status" value="2"/>
</dbReference>
<evidence type="ECO:0000256" key="2">
    <source>
        <dbReference type="ARBA" id="ARBA00022840"/>
    </source>
</evidence>
<dbReference type="Gene3D" id="3.40.50.300">
    <property type="entry name" value="P-loop containing nucleotide triphosphate hydrolases"/>
    <property type="match status" value="2"/>
</dbReference>
<dbReference type="PROSITE" id="PS00198">
    <property type="entry name" value="4FE4S_FER_1"/>
    <property type="match status" value="1"/>
</dbReference>
<dbReference type="PRINTS" id="PR01868">
    <property type="entry name" value="ABCEFAMILY"/>
</dbReference>
<evidence type="ECO:0000313" key="5">
    <source>
        <dbReference type="EMBL" id="HGQ36539.1"/>
    </source>
</evidence>
<feature type="domain" description="ABC transporter" evidence="3">
    <location>
        <begin position="340"/>
        <end position="564"/>
    </location>
</feature>
<dbReference type="NCBIfam" id="NF009945">
    <property type="entry name" value="PRK13409.1"/>
    <property type="match status" value="1"/>
</dbReference>
<dbReference type="InterPro" id="IPR007209">
    <property type="entry name" value="RNaseL-inhib-like_metal-bd_dom"/>
</dbReference>
<dbReference type="InterPro" id="IPR027417">
    <property type="entry name" value="P-loop_NTPase"/>
</dbReference>
<feature type="domain" description="4Fe-4S ferredoxin-type" evidence="4">
    <location>
        <begin position="3"/>
        <end position="35"/>
    </location>
</feature>
<dbReference type="InterPro" id="IPR017900">
    <property type="entry name" value="4Fe4S_Fe_S_CS"/>
</dbReference>
<dbReference type="PROSITE" id="PS51379">
    <property type="entry name" value="4FE4S_FER_2"/>
    <property type="match status" value="2"/>
</dbReference>
<dbReference type="Pfam" id="PF00005">
    <property type="entry name" value="ABC_tran"/>
    <property type="match status" value="2"/>
</dbReference>
<organism evidence="6">
    <name type="scientific">Ignisphaera aggregans</name>
    <dbReference type="NCBI Taxonomy" id="334771"/>
    <lineage>
        <taxon>Archaea</taxon>
        <taxon>Thermoproteota</taxon>
        <taxon>Thermoprotei</taxon>
        <taxon>Desulfurococcales</taxon>
        <taxon>Desulfurococcaceae</taxon>
        <taxon>Ignisphaera</taxon>
    </lineage>
</organism>
<accession>A0A7C4JKQ5</accession>
<evidence type="ECO:0000256" key="1">
    <source>
        <dbReference type="ARBA" id="ARBA00022741"/>
    </source>
</evidence>
<evidence type="ECO:0000259" key="4">
    <source>
        <dbReference type="PROSITE" id="PS51379"/>
    </source>
</evidence>
<dbReference type="PANTHER" id="PTHR19248">
    <property type="entry name" value="ATP-BINDING TRANSPORT PROTEIN-RELATED"/>
    <property type="match status" value="1"/>
</dbReference>
<dbReference type="EMBL" id="DTBD01000084">
    <property type="protein sequence ID" value="HGQ65274.1"/>
    <property type="molecule type" value="Genomic_DNA"/>
</dbReference>
<dbReference type="InterPro" id="IPR017871">
    <property type="entry name" value="ABC_transporter-like_CS"/>
</dbReference>
<dbReference type="AlphaFoldDB" id="A0A7C4JKQ5"/>
<dbReference type="GO" id="GO:0016887">
    <property type="term" value="F:ATP hydrolysis activity"/>
    <property type="evidence" value="ECO:0007669"/>
    <property type="project" value="InterPro"/>
</dbReference>
<reference evidence="6" key="1">
    <citation type="journal article" date="2020" name="mSystems">
        <title>Genome- and Community-Level Interaction Insights into Carbon Utilization and Element Cycling Functions of Hydrothermarchaeota in Hydrothermal Sediment.</title>
        <authorList>
            <person name="Zhou Z."/>
            <person name="Liu Y."/>
            <person name="Xu W."/>
            <person name="Pan J."/>
            <person name="Luo Z.H."/>
            <person name="Li M."/>
        </authorList>
    </citation>
    <scope>NUCLEOTIDE SEQUENCE [LARGE SCALE GENOMIC DNA]</scope>
    <source>
        <strain evidence="6">SpSt-637</strain>
        <strain evidence="5">SpSt-667</strain>
    </source>
</reference>